<feature type="transmembrane region" description="Helical" evidence="1">
    <location>
        <begin position="119"/>
        <end position="146"/>
    </location>
</feature>
<keyword evidence="1" id="KW-1133">Transmembrane helix</keyword>
<feature type="transmembrane region" description="Helical" evidence="1">
    <location>
        <begin position="33"/>
        <end position="53"/>
    </location>
</feature>
<dbReference type="Pfam" id="PF10990">
    <property type="entry name" value="DUF2809"/>
    <property type="match status" value="1"/>
</dbReference>
<reference evidence="2 3" key="1">
    <citation type="journal article" date="2012" name="J. Bacteriol.">
        <title>Genome Sequence of Fibrella aestuarina BUZ 2T, a Filamentous Marine Bacterium.</title>
        <authorList>
            <person name="Filippini M."/>
            <person name="Qi W."/>
            <person name="Blom J."/>
            <person name="Goesmann A."/>
            <person name="Smits T.H."/>
            <person name="Bagheri H.C."/>
        </authorList>
    </citation>
    <scope>NUCLEOTIDE SEQUENCE [LARGE SCALE GENOMIC DNA]</scope>
    <source>
        <strain evidence="3">BUZ 2T</strain>
    </source>
</reference>
<dbReference type="HOGENOM" id="CLU_133181_2_1_10"/>
<sequence length="156" mass="17431">MDGRWGRHALNRPAAGSEPSLAVMKKGRERSRIIYGLLTVAVLLLGLASRRYSVWLPPFVHAYVGDVLWALMVFLGLALLLNRQSTRTVAWLAMLFSFGIEVGQLYHAPWIDHLRATRLGGLLLGFGFLWTDLLCYGVGIAIGVLLDRWLLASSRR</sequence>
<dbReference type="STRING" id="1166018.FAES_2138"/>
<keyword evidence="3" id="KW-1185">Reference proteome</keyword>
<dbReference type="EMBL" id="HE796683">
    <property type="protein sequence ID" value="CCH00147.1"/>
    <property type="molecule type" value="Genomic_DNA"/>
</dbReference>
<organism evidence="2 3">
    <name type="scientific">Fibrella aestuarina BUZ 2</name>
    <dbReference type="NCBI Taxonomy" id="1166018"/>
    <lineage>
        <taxon>Bacteria</taxon>
        <taxon>Pseudomonadati</taxon>
        <taxon>Bacteroidota</taxon>
        <taxon>Cytophagia</taxon>
        <taxon>Cytophagales</taxon>
        <taxon>Spirosomataceae</taxon>
        <taxon>Fibrella</taxon>
    </lineage>
</organism>
<dbReference type="eggNOG" id="COG2205">
    <property type="taxonomic scope" value="Bacteria"/>
</dbReference>
<evidence type="ECO:0008006" key="4">
    <source>
        <dbReference type="Google" id="ProtNLM"/>
    </source>
</evidence>
<evidence type="ECO:0000313" key="3">
    <source>
        <dbReference type="Proteomes" id="UP000011058"/>
    </source>
</evidence>
<feature type="transmembrane region" description="Helical" evidence="1">
    <location>
        <begin position="59"/>
        <end position="81"/>
    </location>
</feature>
<keyword evidence="1" id="KW-0472">Membrane</keyword>
<accession>I0K7P4</accession>
<feature type="transmembrane region" description="Helical" evidence="1">
    <location>
        <begin position="88"/>
        <end position="107"/>
    </location>
</feature>
<dbReference type="Proteomes" id="UP000011058">
    <property type="component" value="Chromosome"/>
</dbReference>
<dbReference type="KEGG" id="fae:FAES_2138"/>
<keyword evidence="1" id="KW-0812">Transmembrane</keyword>
<dbReference type="AlphaFoldDB" id="I0K7P4"/>
<name>I0K7P4_9BACT</name>
<evidence type="ECO:0000256" key="1">
    <source>
        <dbReference type="SAM" id="Phobius"/>
    </source>
</evidence>
<gene>
    <name evidence="2" type="ORF">FAES_2138</name>
</gene>
<protein>
    <recommendedName>
        <fullName evidence="4">DUF2809 domain-containing protein</fullName>
    </recommendedName>
</protein>
<dbReference type="InterPro" id="IPR021257">
    <property type="entry name" value="DUF2809"/>
</dbReference>
<evidence type="ECO:0000313" key="2">
    <source>
        <dbReference type="EMBL" id="CCH00147.1"/>
    </source>
</evidence>
<proteinExistence type="predicted"/>